<name>A0A803KDR6_XENTR</name>
<dbReference type="Gene3D" id="3.30.420.10">
    <property type="entry name" value="Ribonuclease H-like superfamily/Ribonuclease H"/>
    <property type="match status" value="1"/>
</dbReference>
<reference evidence="1" key="1">
    <citation type="journal article" date="2010" name="Science">
        <title>The genome of the Western clawed frog Xenopus tropicalis.</title>
        <authorList>
            <person name="Hellsten U."/>
            <person name="Harland R.M."/>
            <person name="Gilchrist M.J."/>
            <person name="Hendrix D."/>
            <person name="Jurka J."/>
            <person name="Kapitonov V."/>
            <person name="Ovcharenko I."/>
            <person name="Putnam N.H."/>
            <person name="Shu S."/>
            <person name="Taher L."/>
            <person name="Blitz I.L."/>
            <person name="Blumberg B."/>
            <person name="Dichmann D.S."/>
            <person name="Dubchak I."/>
            <person name="Amaya E."/>
            <person name="Detter J.C."/>
            <person name="Fletcher R."/>
            <person name="Gerhard D.S."/>
            <person name="Goodstein D."/>
            <person name="Graves T."/>
            <person name="Grigoriev I.V."/>
            <person name="Grimwood J."/>
            <person name="Kawashima T."/>
            <person name="Lindquist E."/>
            <person name="Lucas S.M."/>
            <person name="Mead P.E."/>
            <person name="Mitros T."/>
            <person name="Ogino H."/>
            <person name="Ohta Y."/>
            <person name="Poliakov A.V."/>
            <person name="Pollet N."/>
            <person name="Robert J."/>
            <person name="Salamov A."/>
            <person name="Sater A.K."/>
            <person name="Schmutz J."/>
            <person name="Terry A."/>
            <person name="Vize P.D."/>
            <person name="Warren W.C."/>
            <person name="Wells D."/>
            <person name="Wills A."/>
            <person name="Wilson R.K."/>
            <person name="Zimmerman L.B."/>
            <person name="Zorn A.M."/>
            <person name="Grainger R."/>
            <person name="Grammer T."/>
            <person name="Khokha M.K."/>
            <person name="Richardson P.M."/>
            <person name="Rokhsar D.S."/>
        </authorList>
    </citation>
    <scope>NUCLEOTIDE SEQUENCE [LARGE SCALE GENOMIC DNA]</scope>
    <source>
        <strain evidence="1">Nigerian</strain>
    </source>
</reference>
<reference evidence="1" key="2">
    <citation type="submission" date="2021-03" db="UniProtKB">
        <authorList>
            <consortium name="Ensembl"/>
        </authorList>
    </citation>
    <scope>IDENTIFICATION</scope>
</reference>
<sequence>LLIVRIWRKQNENMDPSCLVTTVQAGGGGVMVWGMFSWHTLGPLVPIGHRLNATAYLSIENVRGQLLFHTGPCRFGFFFSLNNKNPHLKTAFCVYLCYL</sequence>
<dbReference type="AlphaFoldDB" id="A0A803KDR6"/>
<dbReference type="InParanoid" id="A0A803KDR6"/>
<dbReference type="GeneTree" id="ENSGT00980000202153"/>
<dbReference type="Ensembl" id="ENSXETT00000124012">
    <property type="protein sequence ID" value="ENSXETP00000118542"/>
    <property type="gene ID" value="ENSXETG00000046285"/>
</dbReference>
<accession>A0A803KDR6</accession>
<evidence type="ECO:0000313" key="1">
    <source>
        <dbReference type="Ensembl" id="ENSXETP00000118542"/>
    </source>
</evidence>
<protein>
    <submittedName>
        <fullName evidence="1">Uncharacterized protein</fullName>
    </submittedName>
</protein>
<dbReference type="GO" id="GO:0003676">
    <property type="term" value="F:nucleic acid binding"/>
    <property type="evidence" value="ECO:0007669"/>
    <property type="project" value="InterPro"/>
</dbReference>
<proteinExistence type="predicted"/>
<dbReference type="InterPro" id="IPR036397">
    <property type="entry name" value="RNaseH_sf"/>
</dbReference>
<organism evidence="1">
    <name type="scientific">Xenopus tropicalis</name>
    <name type="common">Western clawed frog</name>
    <name type="synonym">Silurana tropicalis</name>
    <dbReference type="NCBI Taxonomy" id="8364"/>
    <lineage>
        <taxon>Eukaryota</taxon>
        <taxon>Metazoa</taxon>
        <taxon>Chordata</taxon>
        <taxon>Craniata</taxon>
        <taxon>Vertebrata</taxon>
        <taxon>Euteleostomi</taxon>
        <taxon>Amphibia</taxon>
        <taxon>Batrachia</taxon>
        <taxon>Anura</taxon>
        <taxon>Pipoidea</taxon>
        <taxon>Pipidae</taxon>
        <taxon>Xenopodinae</taxon>
        <taxon>Xenopus</taxon>
        <taxon>Silurana</taxon>
    </lineage>
</organism>